<dbReference type="GO" id="GO:0036374">
    <property type="term" value="F:glutathione hydrolase activity"/>
    <property type="evidence" value="ECO:0007669"/>
    <property type="project" value="InterPro"/>
</dbReference>
<dbReference type="Proteomes" id="UP000218231">
    <property type="component" value="Unassembled WGS sequence"/>
</dbReference>
<feature type="compositionally biased region" description="Basic and acidic residues" evidence="1">
    <location>
        <begin position="1"/>
        <end position="21"/>
    </location>
</feature>
<dbReference type="PANTHER" id="PTHR11686:SF69">
    <property type="entry name" value="GAMMA-GLUTAMYLTRANSPEPTIDASE 1"/>
    <property type="match status" value="1"/>
</dbReference>
<dbReference type="InterPro" id="IPR000101">
    <property type="entry name" value="GGT_peptidase"/>
</dbReference>
<evidence type="ECO:0000313" key="2">
    <source>
        <dbReference type="EMBL" id="PAV63140.1"/>
    </source>
</evidence>
<accession>A0A2A2JN80</accession>
<dbReference type="GO" id="GO:0006751">
    <property type="term" value="P:glutathione catabolic process"/>
    <property type="evidence" value="ECO:0007669"/>
    <property type="project" value="InterPro"/>
</dbReference>
<dbReference type="STRING" id="2018661.A0A2A2JN80"/>
<evidence type="ECO:0008006" key="4">
    <source>
        <dbReference type="Google" id="ProtNLM"/>
    </source>
</evidence>
<organism evidence="2 3">
    <name type="scientific">Diploscapter pachys</name>
    <dbReference type="NCBI Taxonomy" id="2018661"/>
    <lineage>
        <taxon>Eukaryota</taxon>
        <taxon>Metazoa</taxon>
        <taxon>Ecdysozoa</taxon>
        <taxon>Nematoda</taxon>
        <taxon>Chromadorea</taxon>
        <taxon>Rhabditida</taxon>
        <taxon>Rhabditina</taxon>
        <taxon>Rhabditomorpha</taxon>
        <taxon>Rhabditoidea</taxon>
        <taxon>Rhabditidae</taxon>
        <taxon>Diploscapter</taxon>
    </lineage>
</organism>
<keyword evidence="3" id="KW-1185">Reference proteome</keyword>
<dbReference type="Pfam" id="PF01019">
    <property type="entry name" value="G_glu_transpept"/>
    <property type="match status" value="1"/>
</dbReference>
<comment type="caution">
    <text evidence="2">The sequence shown here is derived from an EMBL/GenBank/DDBJ whole genome shotgun (WGS) entry which is preliminary data.</text>
</comment>
<dbReference type="GO" id="GO:0005886">
    <property type="term" value="C:plasma membrane"/>
    <property type="evidence" value="ECO:0007669"/>
    <property type="project" value="TreeGrafter"/>
</dbReference>
<evidence type="ECO:0000256" key="1">
    <source>
        <dbReference type="SAM" id="MobiDB-lite"/>
    </source>
</evidence>
<dbReference type="PANTHER" id="PTHR11686">
    <property type="entry name" value="GAMMA GLUTAMYL TRANSPEPTIDASE"/>
    <property type="match status" value="1"/>
</dbReference>
<gene>
    <name evidence="2" type="ORF">WR25_12397</name>
</gene>
<name>A0A2A2JN80_9BILA</name>
<sequence length="227" mass="24694">MILEARELNKKAEESEQKPDPAEESPFVTLRRINRPPPRTTEKVIIDVVPILNKNTGEIVHPTVHKDPELSIYKPETTTITPLPAETTINSIPSTESPIISPTLIPSTLPKATVKQPSFFNWEINSKSVTKSNFHRAAVSSSNPICTQIAKKIMWLRGNAIDAAVAGAACLGALEITRNGPGGGAIMLIHSIRNETTTVINGIEAAPQAATENFYRTEEKRISGLSI</sequence>
<evidence type="ECO:0000313" key="3">
    <source>
        <dbReference type="Proteomes" id="UP000218231"/>
    </source>
</evidence>
<protein>
    <recommendedName>
        <fullName evidence="4">Gamma-glutamyltransferase</fullName>
    </recommendedName>
</protein>
<feature type="region of interest" description="Disordered" evidence="1">
    <location>
        <begin position="1"/>
        <end position="36"/>
    </location>
</feature>
<reference evidence="2 3" key="1">
    <citation type="journal article" date="2017" name="Curr. Biol.">
        <title>Genome architecture and evolution of a unichromosomal asexual nematode.</title>
        <authorList>
            <person name="Fradin H."/>
            <person name="Zegar C."/>
            <person name="Gutwein M."/>
            <person name="Lucas J."/>
            <person name="Kovtun M."/>
            <person name="Corcoran D."/>
            <person name="Baugh L.R."/>
            <person name="Kiontke K."/>
            <person name="Gunsalus K."/>
            <person name="Fitch D.H."/>
            <person name="Piano F."/>
        </authorList>
    </citation>
    <scope>NUCLEOTIDE SEQUENCE [LARGE SCALE GENOMIC DNA]</scope>
    <source>
        <strain evidence="2">PF1309</strain>
    </source>
</reference>
<proteinExistence type="predicted"/>
<dbReference type="EMBL" id="LIAE01010329">
    <property type="protein sequence ID" value="PAV63140.1"/>
    <property type="molecule type" value="Genomic_DNA"/>
</dbReference>
<dbReference type="InterPro" id="IPR029055">
    <property type="entry name" value="Ntn_hydrolases_N"/>
</dbReference>
<dbReference type="SUPFAM" id="SSF56235">
    <property type="entry name" value="N-terminal nucleophile aminohydrolases (Ntn hydrolases)"/>
    <property type="match status" value="1"/>
</dbReference>
<dbReference type="AlphaFoldDB" id="A0A2A2JN80"/>